<keyword evidence="2" id="KW-1015">Disulfide bond</keyword>
<evidence type="ECO:0000313" key="5">
    <source>
        <dbReference type="EMBL" id="KAG8588735.1"/>
    </source>
</evidence>
<feature type="transmembrane region" description="Helical" evidence="3">
    <location>
        <begin position="162"/>
        <end position="184"/>
    </location>
</feature>
<name>A0AAV7CVN1_ENGPU</name>
<dbReference type="Gene3D" id="2.60.40.3210">
    <property type="entry name" value="Zona pellucida, ZP-N domain"/>
    <property type="match status" value="1"/>
</dbReference>
<dbReference type="InterPro" id="IPR055355">
    <property type="entry name" value="ZP-C"/>
</dbReference>
<keyword evidence="3" id="KW-0472">Membrane</keyword>
<keyword evidence="3" id="KW-1133">Transmembrane helix</keyword>
<evidence type="ECO:0000256" key="3">
    <source>
        <dbReference type="SAM" id="Phobius"/>
    </source>
</evidence>
<dbReference type="EMBL" id="WNYA01000002">
    <property type="protein sequence ID" value="KAG8588735.1"/>
    <property type="molecule type" value="Genomic_DNA"/>
</dbReference>
<proteinExistence type="predicted"/>
<feature type="transmembrane region" description="Helical" evidence="3">
    <location>
        <begin position="331"/>
        <end position="349"/>
    </location>
</feature>
<dbReference type="AlphaFoldDB" id="A0AAV7CVN1"/>
<feature type="domain" description="ZP" evidence="4">
    <location>
        <begin position="57"/>
        <end position="304"/>
    </location>
</feature>
<reference evidence="5" key="1">
    <citation type="thesis" date="2020" institute="ProQuest LLC" country="789 East Eisenhower Parkway, Ann Arbor, MI, USA">
        <title>Comparative Genomics and Chromosome Evolution.</title>
        <authorList>
            <person name="Mudd A.B."/>
        </authorList>
    </citation>
    <scope>NUCLEOTIDE SEQUENCE</scope>
    <source>
        <strain evidence="5">237g6f4</strain>
        <tissue evidence="5">Blood</tissue>
    </source>
</reference>
<comment type="caution">
    <text evidence="5">The sequence shown here is derived from an EMBL/GenBank/DDBJ whole genome shotgun (WGS) entry which is preliminary data.</text>
</comment>
<evidence type="ECO:0000259" key="4">
    <source>
        <dbReference type="PROSITE" id="PS51034"/>
    </source>
</evidence>
<dbReference type="Gene3D" id="2.60.40.4100">
    <property type="entry name" value="Zona pellucida, ZP-C domain"/>
    <property type="match status" value="1"/>
</dbReference>
<keyword evidence="6" id="KW-1185">Reference proteome</keyword>
<dbReference type="Proteomes" id="UP000824782">
    <property type="component" value="Unassembled WGS sequence"/>
</dbReference>
<dbReference type="PANTHER" id="PTHR14002">
    <property type="entry name" value="ENDOGLIN/TGF-BETA RECEPTOR TYPE III"/>
    <property type="match status" value="1"/>
</dbReference>
<accession>A0AAV7CVN1</accession>
<dbReference type="InterPro" id="IPR001507">
    <property type="entry name" value="ZP_dom"/>
</dbReference>
<dbReference type="Pfam" id="PF00100">
    <property type="entry name" value="Zona_pellucida"/>
    <property type="match status" value="1"/>
</dbReference>
<dbReference type="Pfam" id="PF23344">
    <property type="entry name" value="ZP-N"/>
    <property type="match status" value="1"/>
</dbReference>
<keyword evidence="1" id="KW-0732">Signal</keyword>
<gene>
    <name evidence="5" type="ORF">GDO81_006080</name>
</gene>
<evidence type="ECO:0000313" key="6">
    <source>
        <dbReference type="Proteomes" id="UP000824782"/>
    </source>
</evidence>
<dbReference type="InterPro" id="IPR055356">
    <property type="entry name" value="ZP-N"/>
</dbReference>
<dbReference type="PROSITE" id="PS51034">
    <property type="entry name" value="ZP_2"/>
    <property type="match status" value="1"/>
</dbReference>
<protein>
    <recommendedName>
        <fullName evidence="4">ZP domain-containing protein</fullName>
    </recommendedName>
</protein>
<dbReference type="SMART" id="SM00241">
    <property type="entry name" value="ZP"/>
    <property type="match status" value="1"/>
</dbReference>
<sequence length="350" mass="38870">MTTVDKLLKVMLSCIWALTHIVDTFSQVLRWKLLKNVYYVSLPIFFLTGSSPSPTLDCTAGIMSVYISKCWLEQNGYNSTYIRLGNDTCIAAREIVNDTALMALHRPLSTNDCGNNVYINSTHVIYSNKLYIYGIFQNFIINISCIYPLYTRVSVNFAIRPLIGVTQISIPGTLSTLTVTMVIYKDVGFSSLLNENEPVYVESTLYVAVMIPNLDVENFKIKVLDIYASASESGPTFYLLQDGCPTSGLTAELMAVISNGESSESRFAMKVFQISGFYTVNLKAVLKLCTDDCQTNCTVGGRSASSRDQTVLVSLFLTADDQYMYGSANNLTVSWILSSILLSIFFVRLI</sequence>
<dbReference type="PANTHER" id="PTHR14002:SF51">
    <property type="entry name" value="THYROID HORMONE DOWN-REGULATED PROTEIN (GENE 17)"/>
    <property type="match status" value="1"/>
</dbReference>
<feature type="transmembrane region" description="Helical" evidence="3">
    <location>
        <begin position="130"/>
        <end position="150"/>
    </location>
</feature>
<organism evidence="5 6">
    <name type="scientific">Engystomops pustulosus</name>
    <name type="common">Tungara frog</name>
    <name type="synonym">Physalaemus pustulosus</name>
    <dbReference type="NCBI Taxonomy" id="76066"/>
    <lineage>
        <taxon>Eukaryota</taxon>
        <taxon>Metazoa</taxon>
        <taxon>Chordata</taxon>
        <taxon>Craniata</taxon>
        <taxon>Vertebrata</taxon>
        <taxon>Euteleostomi</taxon>
        <taxon>Amphibia</taxon>
        <taxon>Batrachia</taxon>
        <taxon>Anura</taxon>
        <taxon>Neobatrachia</taxon>
        <taxon>Hyloidea</taxon>
        <taxon>Leptodactylidae</taxon>
        <taxon>Leiuperinae</taxon>
        <taxon>Engystomops</taxon>
    </lineage>
</organism>
<dbReference type="InterPro" id="IPR042235">
    <property type="entry name" value="ZP-C_dom"/>
</dbReference>
<keyword evidence="3" id="KW-0812">Transmembrane</keyword>
<evidence type="ECO:0000256" key="1">
    <source>
        <dbReference type="ARBA" id="ARBA00022729"/>
    </source>
</evidence>
<evidence type="ECO:0000256" key="2">
    <source>
        <dbReference type="ARBA" id="ARBA00023157"/>
    </source>
</evidence>